<gene>
    <name evidence="2" type="ORF">SBW85_01845</name>
</gene>
<dbReference type="EMBL" id="JAWRCN010000001">
    <property type="protein sequence ID" value="MDW6016511.1"/>
    <property type="molecule type" value="Genomic_DNA"/>
</dbReference>
<reference evidence="2 3" key="1">
    <citation type="submission" date="2023-11" db="EMBL/GenBank/DDBJ databases">
        <title>Plant-associative lifestyle of Vibrio porteresiae and its evolutionary dynamics.</title>
        <authorList>
            <person name="Rameshkumar N."/>
            <person name="Kirti K."/>
        </authorList>
    </citation>
    <scope>NUCLEOTIDE SEQUENCE [LARGE SCALE GENOMIC DNA]</scope>
    <source>
        <strain evidence="2 3">MSSRF60</strain>
    </source>
</reference>
<sequence>MKHHYQVFICIVVLLVGILIGVFFPAKYAPQTAVVISSIGNIATALTLMFLVYESFINKSERREQREMINLQRYENHINLFKQRTLSIENDSRYQNLIKFKNADLLYKKIFRENRLDSVTISLSKQDVDDKHIFNFANKSLIKIVNDIRDVTLAENPTIESFSAIFDNIEWLYTDLCLSMRTNSTIGNINGQFDKQSSINVYNLELTLVVIEASLNQLKDFASFGDKTDYTYDTGIDFTCFVKKLMSKLSEAIQLNRLIKTAGVAPLPKNVIGILRQTLKHHINIELGHEDIWLEIELLINLLDEKITKNEKINLDSMRRAILYNNESNGQLTDFNEIIKLLEVTSHTAIANSTKQDDSIQFIAQLLTNITEYRQRNERGQQAI</sequence>
<organism evidence="2 3">
    <name type="scientific">Vibrio plantisponsor</name>
    <dbReference type="NCBI Taxonomy" id="664643"/>
    <lineage>
        <taxon>Bacteria</taxon>
        <taxon>Pseudomonadati</taxon>
        <taxon>Pseudomonadota</taxon>
        <taxon>Gammaproteobacteria</taxon>
        <taxon>Vibrionales</taxon>
        <taxon>Vibrionaceae</taxon>
        <taxon>Vibrio</taxon>
    </lineage>
</organism>
<protein>
    <submittedName>
        <fullName evidence="2">Uncharacterized protein</fullName>
    </submittedName>
</protein>
<evidence type="ECO:0000256" key="1">
    <source>
        <dbReference type="SAM" id="Phobius"/>
    </source>
</evidence>
<name>A0ABU4ID70_9VIBR</name>
<dbReference type="Proteomes" id="UP001272325">
    <property type="component" value="Unassembled WGS sequence"/>
</dbReference>
<keyword evidence="1" id="KW-1133">Transmembrane helix</keyword>
<keyword evidence="1" id="KW-0812">Transmembrane</keyword>
<proteinExistence type="predicted"/>
<dbReference type="RefSeq" id="WP_171138439.1">
    <property type="nucleotide sequence ID" value="NZ_AP024893.1"/>
</dbReference>
<evidence type="ECO:0000313" key="2">
    <source>
        <dbReference type="EMBL" id="MDW6016511.1"/>
    </source>
</evidence>
<comment type="caution">
    <text evidence="2">The sequence shown here is derived from an EMBL/GenBank/DDBJ whole genome shotgun (WGS) entry which is preliminary data.</text>
</comment>
<accession>A0ABU4ID70</accession>
<evidence type="ECO:0000313" key="3">
    <source>
        <dbReference type="Proteomes" id="UP001272325"/>
    </source>
</evidence>
<feature type="transmembrane region" description="Helical" evidence="1">
    <location>
        <begin position="7"/>
        <end position="26"/>
    </location>
</feature>
<keyword evidence="3" id="KW-1185">Reference proteome</keyword>
<feature type="transmembrane region" description="Helical" evidence="1">
    <location>
        <begin position="32"/>
        <end position="53"/>
    </location>
</feature>
<keyword evidence="1" id="KW-0472">Membrane</keyword>